<dbReference type="Proteomes" id="UP000008549">
    <property type="component" value="Unassembled WGS sequence"/>
</dbReference>
<gene>
    <name evidence="1" type="ORF">CBG27050</name>
    <name evidence="1" type="ORF">CBG_27050</name>
</gene>
<dbReference type="AlphaFoldDB" id="B6IMB4"/>
<dbReference type="HOGENOM" id="CLU_3175875_0_0_1"/>
<accession>B6IMB4</accession>
<dbReference type="CTD" id="68918510"/>
<reference evidence="1 2" key="2">
    <citation type="journal article" date="2011" name="PLoS Genet.">
        <title>Caenorhabditis briggsae recombinant inbred line genotypes reveal inter-strain incompatibility and the evolution of recombination.</title>
        <authorList>
            <person name="Ross J.A."/>
            <person name="Koboldt D.C."/>
            <person name="Staisch J.E."/>
            <person name="Chamberlin H.M."/>
            <person name="Gupta B.P."/>
            <person name="Miller R.D."/>
            <person name="Baird S.E."/>
            <person name="Haag E.S."/>
        </authorList>
    </citation>
    <scope>NUCLEOTIDE SEQUENCE [LARGE SCALE GENOMIC DNA]</scope>
    <source>
        <strain evidence="1 2">AF16</strain>
    </source>
</reference>
<dbReference type="RefSeq" id="XP_045100601.1">
    <property type="nucleotide sequence ID" value="XM_045237484.1"/>
</dbReference>
<dbReference type="GeneID" id="68918510"/>
<evidence type="ECO:0000313" key="2">
    <source>
        <dbReference type="Proteomes" id="UP000008549"/>
    </source>
</evidence>
<keyword evidence="2" id="KW-1185">Reference proteome</keyword>
<reference evidence="1 2" key="1">
    <citation type="journal article" date="2003" name="PLoS Biol.">
        <title>The genome sequence of Caenorhabditis briggsae: a platform for comparative genomics.</title>
        <authorList>
            <person name="Stein L.D."/>
            <person name="Bao Z."/>
            <person name="Blasiar D."/>
            <person name="Blumenthal T."/>
            <person name="Brent M.R."/>
            <person name="Chen N."/>
            <person name="Chinwalla A."/>
            <person name="Clarke L."/>
            <person name="Clee C."/>
            <person name="Coghlan A."/>
            <person name="Coulson A."/>
            <person name="D'Eustachio P."/>
            <person name="Fitch D.H."/>
            <person name="Fulton L.A."/>
            <person name="Fulton R.E."/>
            <person name="Griffiths-Jones S."/>
            <person name="Harris T.W."/>
            <person name="Hillier L.W."/>
            <person name="Kamath R."/>
            <person name="Kuwabara P.E."/>
            <person name="Mardis E.R."/>
            <person name="Marra M.A."/>
            <person name="Miner T.L."/>
            <person name="Minx P."/>
            <person name="Mullikin J.C."/>
            <person name="Plumb R.W."/>
            <person name="Rogers J."/>
            <person name="Schein J.E."/>
            <person name="Sohrmann M."/>
            <person name="Spieth J."/>
            <person name="Stajich J.E."/>
            <person name="Wei C."/>
            <person name="Willey D."/>
            <person name="Wilson R.K."/>
            <person name="Durbin R."/>
            <person name="Waterston R.H."/>
        </authorList>
    </citation>
    <scope>NUCLEOTIDE SEQUENCE [LARGE SCALE GENOMIC DNA]</scope>
    <source>
        <strain evidence="1 2">AF16</strain>
    </source>
</reference>
<organism evidence="1 2">
    <name type="scientific">Caenorhabditis briggsae</name>
    <dbReference type="NCBI Taxonomy" id="6238"/>
    <lineage>
        <taxon>Eukaryota</taxon>
        <taxon>Metazoa</taxon>
        <taxon>Ecdysozoa</taxon>
        <taxon>Nematoda</taxon>
        <taxon>Chromadorea</taxon>
        <taxon>Rhabditida</taxon>
        <taxon>Rhabditina</taxon>
        <taxon>Rhabditomorpha</taxon>
        <taxon>Rhabditoidea</taxon>
        <taxon>Rhabditidae</taxon>
        <taxon>Peloderinae</taxon>
        <taxon>Caenorhabditis</taxon>
    </lineage>
</organism>
<sequence length="47" mass="5268">MEGTEKVSTREFGDGDSESMRVSMQIGETPCIIGSAVYRQKKRIFVL</sequence>
<proteinExistence type="predicted"/>
<protein>
    <submittedName>
        <fullName evidence="1">Protein CBG27050</fullName>
    </submittedName>
</protein>
<dbReference type="KEGG" id="cbr:CBG_27050"/>
<dbReference type="InParanoid" id="B6IMB4"/>
<name>B6IMB4_CAEBR</name>
<dbReference type="EMBL" id="HE601533">
    <property type="protein sequence ID" value="CAS01044.1"/>
    <property type="molecule type" value="Genomic_DNA"/>
</dbReference>
<evidence type="ECO:0000313" key="1">
    <source>
        <dbReference type="EMBL" id="CAS01044.1"/>
    </source>
</evidence>